<dbReference type="CDD" id="cd03194">
    <property type="entry name" value="GST_C_3"/>
    <property type="match status" value="1"/>
</dbReference>
<protein>
    <submittedName>
        <fullName evidence="1">Glutathione S-transferase</fullName>
        <ecNumber evidence="1">2.5.1.18</ecNumber>
    </submittedName>
</protein>
<dbReference type="InterPro" id="IPR036282">
    <property type="entry name" value="Glutathione-S-Trfase_C_sf"/>
</dbReference>
<dbReference type="AlphaFoldDB" id="A0A3B0SG94"/>
<sequence length="198" mass="21563">PRAVARNLAAEMHAGFTALRSDCPMNLRLGYTGVAPSEAVQANLRRLELIWDHAREACQSDGPWLCGDYSAADAFYAPVAARIAGYGLSVSPSAQAYVAAHLADPAFRRWRAMGLVHGETLNRYAQPHDQTKWPARTPLPAQAVESGTAENATCPYSGKPSTHLMQLEGRIFGFCNAFCRDKTVADPEAWPDFMALRG</sequence>
<name>A0A3B0SG94_9ZZZZ</name>
<reference evidence="1" key="1">
    <citation type="submission" date="2018-06" db="EMBL/GenBank/DDBJ databases">
        <authorList>
            <person name="Zhirakovskaya E."/>
        </authorList>
    </citation>
    <scope>NUCLEOTIDE SEQUENCE</scope>
</reference>
<dbReference type="GO" id="GO:0004364">
    <property type="term" value="F:glutathione transferase activity"/>
    <property type="evidence" value="ECO:0007669"/>
    <property type="project" value="UniProtKB-EC"/>
</dbReference>
<dbReference type="EMBL" id="UOEG01000294">
    <property type="protein sequence ID" value="VAW05301.1"/>
    <property type="molecule type" value="Genomic_DNA"/>
</dbReference>
<dbReference type="EC" id="2.5.1.18" evidence="1"/>
<keyword evidence="1" id="KW-0808">Transferase</keyword>
<feature type="non-terminal residue" evidence="1">
    <location>
        <position position="1"/>
    </location>
</feature>
<evidence type="ECO:0000313" key="1">
    <source>
        <dbReference type="EMBL" id="VAW05301.1"/>
    </source>
</evidence>
<proteinExistence type="predicted"/>
<organism evidence="1">
    <name type="scientific">hydrothermal vent metagenome</name>
    <dbReference type="NCBI Taxonomy" id="652676"/>
    <lineage>
        <taxon>unclassified sequences</taxon>
        <taxon>metagenomes</taxon>
        <taxon>ecological metagenomes</taxon>
    </lineage>
</organism>
<accession>A0A3B0SG94</accession>
<gene>
    <name evidence="1" type="ORF">MNBD_ALPHA07-23</name>
</gene>
<dbReference type="Gene3D" id="1.20.1050.10">
    <property type="match status" value="1"/>
</dbReference>
<dbReference type="SUPFAM" id="SSF47616">
    <property type="entry name" value="GST C-terminal domain-like"/>
    <property type="match status" value="1"/>
</dbReference>